<dbReference type="Proteomes" id="UP000785200">
    <property type="component" value="Unassembled WGS sequence"/>
</dbReference>
<protein>
    <recommendedName>
        <fullName evidence="1">N-acetyltransferase domain-containing protein</fullName>
    </recommendedName>
</protein>
<sequence>MPQTSQTPEIVVTHVTSKEDIIGLLRVEESAFGPSPIMSVLFNPSIPAPPKKDGVSEHSIHNYQNILANDPTARYQKAVLPDGTIVGMAKWNFILDSTEPMHIWELERPANLNHEFADYFFGGMKKKREEVMAGKRHFLMEVLAVSPEYQRMGVGDKLLAWGLSEADRLGVECWIEASPFGLGLYKKKGWVEIEHVDVDLGRWGGEEGKTDRLVYMVRPPKGGLAS</sequence>
<dbReference type="OrthoDB" id="196847at2759"/>
<evidence type="ECO:0000313" key="3">
    <source>
        <dbReference type="Proteomes" id="UP000785200"/>
    </source>
</evidence>
<dbReference type="PANTHER" id="PTHR42791:SF14">
    <property type="entry name" value="N-ACETYLTRANSFERASE DOMAIN-CONTAINING PROTEIN"/>
    <property type="match status" value="1"/>
</dbReference>
<dbReference type="GO" id="GO:0016747">
    <property type="term" value="F:acyltransferase activity, transferring groups other than amino-acyl groups"/>
    <property type="evidence" value="ECO:0007669"/>
    <property type="project" value="InterPro"/>
</dbReference>
<dbReference type="SUPFAM" id="SSF55729">
    <property type="entry name" value="Acyl-CoA N-acyltransferases (Nat)"/>
    <property type="match status" value="1"/>
</dbReference>
<evidence type="ECO:0000259" key="1">
    <source>
        <dbReference type="PROSITE" id="PS51186"/>
    </source>
</evidence>
<dbReference type="InterPro" id="IPR000182">
    <property type="entry name" value="GNAT_dom"/>
</dbReference>
<dbReference type="EMBL" id="VNKQ01000008">
    <property type="protein sequence ID" value="KAG0649107.1"/>
    <property type="molecule type" value="Genomic_DNA"/>
</dbReference>
<dbReference type="InterPro" id="IPR016181">
    <property type="entry name" value="Acyl_CoA_acyltransferase"/>
</dbReference>
<dbReference type="Pfam" id="PF00583">
    <property type="entry name" value="Acetyltransf_1"/>
    <property type="match status" value="1"/>
</dbReference>
<dbReference type="PANTHER" id="PTHR42791">
    <property type="entry name" value="GNAT FAMILY ACETYLTRANSFERASE"/>
    <property type="match status" value="1"/>
</dbReference>
<dbReference type="CDD" id="cd04301">
    <property type="entry name" value="NAT_SF"/>
    <property type="match status" value="1"/>
</dbReference>
<reference evidence="2" key="1">
    <citation type="submission" date="2019-07" db="EMBL/GenBank/DDBJ databases">
        <title>Hyphodiscus hymeniophilus genome sequencing and assembly.</title>
        <authorList>
            <person name="Kramer G."/>
            <person name="Nodwell J."/>
        </authorList>
    </citation>
    <scope>NUCLEOTIDE SEQUENCE</scope>
    <source>
        <strain evidence="2">ATCC 34498</strain>
    </source>
</reference>
<dbReference type="InterPro" id="IPR052523">
    <property type="entry name" value="Trichothecene_AcTrans"/>
</dbReference>
<dbReference type="PROSITE" id="PS51186">
    <property type="entry name" value="GNAT"/>
    <property type="match status" value="1"/>
</dbReference>
<gene>
    <name evidence="2" type="ORF">D0Z07_4391</name>
</gene>
<accession>A0A9P7AX98</accession>
<comment type="caution">
    <text evidence="2">The sequence shown here is derived from an EMBL/GenBank/DDBJ whole genome shotgun (WGS) entry which is preliminary data.</text>
</comment>
<feature type="domain" description="N-acetyltransferase" evidence="1">
    <location>
        <begin position="10"/>
        <end position="221"/>
    </location>
</feature>
<name>A0A9P7AX98_9HELO</name>
<proteinExistence type="predicted"/>
<evidence type="ECO:0000313" key="2">
    <source>
        <dbReference type="EMBL" id="KAG0649107.1"/>
    </source>
</evidence>
<dbReference type="AlphaFoldDB" id="A0A9P7AX98"/>
<keyword evidence="3" id="KW-1185">Reference proteome</keyword>
<dbReference type="Gene3D" id="3.40.630.30">
    <property type="match status" value="1"/>
</dbReference>
<organism evidence="2 3">
    <name type="scientific">Hyphodiscus hymeniophilus</name>
    <dbReference type="NCBI Taxonomy" id="353542"/>
    <lineage>
        <taxon>Eukaryota</taxon>
        <taxon>Fungi</taxon>
        <taxon>Dikarya</taxon>
        <taxon>Ascomycota</taxon>
        <taxon>Pezizomycotina</taxon>
        <taxon>Leotiomycetes</taxon>
        <taxon>Helotiales</taxon>
        <taxon>Hyphodiscaceae</taxon>
        <taxon>Hyphodiscus</taxon>
    </lineage>
</organism>